<name>A0A4Y2Q609_ARAVE</name>
<evidence type="ECO:0000313" key="1">
    <source>
        <dbReference type="EMBL" id="GBN58682.1"/>
    </source>
</evidence>
<sequence length="124" mass="14508">MWTPWEKAQCVAWFIGAKFHTQVYRKFLTLWKGTTVPTNYLAWYTSFMETGSVFHKQGRVAHLFQTQTLHLGIGLCLYEPGYTQSILLCYPHFSSNLRDLEDRKSLLLILSQVENRLFLSSTVR</sequence>
<organism evidence="1 2">
    <name type="scientific">Araneus ventricosus</name>
    <name type="common">Orbweaver spider</name>
    <name type="synonym">Epeira ventricosa</name>
    <dbReference type="NCBI Taxonomy" id="182803"/>
    <lineage>
        <taxon>Eukaryota</taxon>
        <taxon>Metazoa</taxon>
        <taxon>Ecdysozoa</taxon>
        <taxon>Arthropoda</taxon>
        <taxon>Chelicerata</taxon>
        <taxon>Arachnida</taxon>
        <taxon>Araneae</taxon>
        <taxon>Araneomorphae</taxon>
        <taxon>Entelegynae</taxon>
        <taxon>Araneoidea</taxon>
        <taxon>Araneidae</taxon>
        <taxon>Araneus</taxon>
    </lineage>
</organism>
<protein>
    <submittedName>
        <fullName evidence="1">Uncharacterized protein</fullName>
    </submittedName>
</protein>
<proteinExistence type="predicted"/>
<dbReference type="Proteomes" id="UP000499080">
    <property type="component" value="Unassembled WGS sequence"/>
</dbReference>
<keyword evidence="2" id="KW-1185">Reference proteome</keyword>
<dbReference type="EMBL" id="BGPR01219120">
    <property type="protein sequence ID" value="GBN58682.1"/>
    <property type="molecule type" value="Genomic_DNA"/>
</dbReference>
<reference evidence="1 2" key="1">
    <citation type="journal article" date="2019" name="Sci. Rep.">
        <title>Orb-weaving spider Araneus ventricosus genome elucidates the spidroin gene catalogue.</title>
        <authorList>
            <person name="Kono N."/>
            <person name="Nakamura H."/>
            <person name="Ohtoshi R."/>
            <person name="Moran D.A.P."/>
            <person name="Shinohara A."/>
            <person name="Yoshida Y."/>
            <person name="Fujiwara M."/>
            <person name="Mori M."/>
            <person name="Tomita M."/>
            <person name="Arakawa K."/>
        </authorList>
    </citation>
    <scope>NUCLEOTIDE SEQUENCE [LARGE SCALE GENOMIC DNA]</scope>
</reference>
<accession>A0A4Y2Q609</accession>
<dbReference type="AlphaFoldDB" id="A0A4Y2Q609"/>
<gene>
    <name evidence="1" type="ORF">AVEN_229879_1</name>
</gene>
<evidence type="ECO:0000313" key="2">
    <source>
        <dbReference type="Proteomes" id="UP000499080"/>
    </source>
</evidence>
<comment type="caution">
    <text evidence="1">The sequence shown here is derived from an EMBL/GenBank/DDBJ whole genome shotgun (WGS) entry which is preliminary data.</text>
</comment>